<dbReference type="PANTHER" id="PTHR12302">
    <property type="entry name" value="EBNA2 BINDING PROTEIN P100"/>
    <property type="match status" value="1"/>
</dbReference>
<feature type="domain" description="TNase-like" evidence="4">
    <location>
        <begin position="38"/>
        <end position="177"/>
    </location>
</feature>
<protein>
    <submittedName>
        <fullName evidence="5">Micrococcal nuclease</fullName>
        <ecNumber evidence="5">3.1.31.1</ecNumber>
    </submittedName>
</protein>
<dbReference type="PROSITE" id="PS50830">
    <property type="entry name" value="TNASE_3"/>
    <property type="match status" value="1"/>
</dbReference>
<dbReference type="GO" id="GO:1990599">
    <property type="term" value="F:3' overhang single-stranded DNA endodeoxyribonuclease activity"/>
    <property type="evidence" value="ECO:0007669"/>
    <property type="project" value="UniProtKB-EC"/>
</dbReference>
<dbReference type="InterPro" id="IPR016071">
    <property type="entry name" value="Staphylococal_nuclease_OB-fold"/>
</dbReference>
<dbReference type="OrthoDB" id="4376109at2"/>
<comment type="caution">
    <text evidence="5">The sequence shown here is derived from an EMBL/GenBank/DDBJ whole genome shotgun (WGS) entry which is preliminary data.</text>
</comment>
<organism evidence="5 6">
    <name type="scientific">Nitrolancea hollandica Lb</name>
    <dbReference type="NCBI Taxonomy" id="1129897"/>
    <lineage>
        <taxon>Bacteria</taxon>
        <taxon>Pseudomonadati</taxon>
        <taxon>Thermomicrobiota</taxon>
        <taxon>Thermomicrobia</taxon>
        <taxon>Sphaerobacterales</taxon>
        <taxon>Sphaerobacterineae</taxon>
        <taxon>Sphaerobacteraceae</taxon>
        <taxon>Nitrolancea</taxon>
    </lineage>
</organism>
<dbReference type="SMART" id="SM00318">
    <property type="entry name" value="SNc"/>
    <property type="match status" value="1"/>
</dbReference>
<evidence type="ECO:0000256" key="3">
    <source>
        <dbReference type="ARBA" id="ARBA00022801"/>
    </source>
</evidence>
<dbReference type="EC" id="3.1.31.1" evidence="5"/>
<evidence type="ECO:0000313" key="5">
    <source>
        <dbReference type="EMBL" id="CCF86104.1"/>
    </source>
</evidence>
<evidence type="ECO:0000256" key="1">
    <source>
        <dbReference type="ARBA" id="ARBA00022722"/>
    </source>
</evidence>
<name>I4EN41_9BACT</name>
<dbReference type="EMBL" id="CAGS01000701">
    <property type="protein sequence ID" value="CCF86104.1"/>
    <property type="molecule type" value="Genomic_DNA"/>
</dbReference>
<dbReference type="RefSeq" id="WP_008481723.1">
    <property type="nucleotide sequence ID" value="NZ_CAGS01000701.1"/>
</dbReference>
<evidence type="ECO:0000259" key="4">
    <source>
        <dbReference type="PROSITE" id="PS50830"/>
    </source>
</evidence>
<dbReference type="InterPro" id="IPR035437">
    <property type="entry name" value="SNase_OB-fold_sf"/>
</dbReference>
<keyword evidence="2" id="KW-0255">Endonuclease</keyword>
<dbReference type="Pfam" id="PF00565">
    <property type="entry name" value="SNase"/>
    <property type="match status" value="1"/>
</dbReference>
<dbReference type="Gene3D" id="2.40.50.90">
    <property type="match status" value="1"/>
</dbReference>
<gene>
    <name evidence="5" type="ORF">NITHO_730009</name>
</gene>
<evidence type="ECO:0000256" key="2">
    <source>
        <dbReference type="ARBA" id="ARBA00022759"/>
    </source>
</evidence>
<dbReference type="AlphaFoldDB" id="I4EN41"/>
<keyword evidence="3 5" id="KW-0378">Hydrolase</keyword>
<dbReference type="Proteomes" id="UP000004221">
    <property type="component" value="Unassembled WGS sequence"/>
</dbReference>
<sequence length="185" mass="20547">MRRLGLRKIILGIVTFLGLCAALSILLPGIGQNAPPSRLTAAEVTRVVDGDTLKVRINGQQEVQTIRIIGVDTPETKDPNREVMCYGDEATAKTQELVDHAGGKVELEKDTSETDRYGRLLRYVWISNSDGRTMLNEELVKGGYARAVVYPPDVRYRERFSAEEERAKRQHLGLWGACSFFGAPA</sequence>
<dbReference type="SUPFAM" id="SSF50199">
    <property type="entry name" value="Staphylococcal nuclease"/>
    <property type="match status" value="1"/>
</dbReference>
<keyword evidence="6" id="KW-1185">Reference proteome</keyword>
<evidence type="ECO:0000313" key="6">
    <source>
        <dbReference type="Proteomes" id="UP000004221"/>
    </source>
</evidence>
<dbReference type="PANTHER" id="PTHR12302:SF3">
    <property type="entry name" value="SERINE_THREONINE-PROTEIN KINASE 31"/>
    <property type="match status" value="1"/>
</dbReference>
<accession>I4EN41</accession>
<keyword evidence="1" id="KW-0540">Nuclease</keyword>
<reference evidence="5 6" key="1">
    <citation type="journal article" date="2012" name="ISME J.">
        <title>Nitrification expanded: discovery, physiology and genomics of a nitrite-oxidizing bacterium from the phylum Chloroflexi.</title>
        <authorList>
            <person name="Sorokin D.Y."/>
            <person name="Lucker S."/>
            <person name="Vejmelkova D."/>
            <person name="Kostrikina N.A."/>
            <person name="Kleerebezem R."/>
            <person name="Rijpstra W.I."/>
            <person name="Damste J.S."/>
            <person name="Le Paslier D."/>
            <person name="Muyzer G."/>
            <person name="Wagner M."/>
            <person name="van Loosdrecht M.C."/>
            <person name="Daims H."/>
        </authorList>
    </citation>
    <scope>NUCLEOTIDE SEQUENCE [LARGE SCALE GENOMIC DNA]</scope>
    <source>
        <strain evidence="6">none</strain>
    </source>
</reference>
<proteinExistence type="predicted"/>